<dbReference type="InterPro" id="IPR013922">
    <property type="entry name" value="Cyclin_PHO80-like"/>
</dbReference>
<dbReference type="STRING" id="1071381.G8BTY7"/>
<dbReference type="PANTHER" id="PTHR15615">
    <property type="match status" value="1"/>
</dbReference>
<keyword evidence="2" id="KW-1185">Reference proteome</keyword>
<dbReference type="AlphaFoldDB" id="G8BTY7"/>
<dbReference type="KEGG" id="tpf:TPHA_0E02750"/>
<dbReference type="OrthoDB" id="5304883at2759"/>
<dbReference type="OMA" id="RIQSKCM"/>
<reference evidence="1 2" key="1">
    <citation type="journal article" date="2011" name="Proc. Natl. Acad. Sci. U.S.A.">
        <title>Evolutionary erosion of yeast sex chromosomes by mating-type switching accidents.</title>
        <authorList>
            <person name="Gordon J.L."/>
            <person name="Armisen D."/>
            <person name="Proux-Wera E."/>
            <person name="Oheigeartaigh S.S."/>
            <person name="Byrne K.P."/>
            <person name="Wolfe K.H."/>
        </authorList>
    </citation>
    <scope>NUCLEOTIDE SEQUENCE [LARGE SCALE GENOMIC DNA]</scope>
    <source>
        <strain evidence="2">ATCC 24235 / CBS 4417 / NBRC 1672 / NRRL Y-8282 / UCD 70-5</strain>
    </source>
</reference>
<dbReference type="Pfam" id="PF08613">
    <property type="entry name" value="Cyclin"/>
    <property type="match status" value="1"/>
</dbReference>
<accession>G8BTY7</accession>
<dbReference type="Proteomes" id="UP000005666">
    <property type="component" value="Chromosome 5"/>
</dbReference>
<dbReference type="GO" id="GO:0005634">
    <property type="term" value="C:nucleus"/>
    <property type="evidence" value="ECO:0007669"/>
    <property type="project" value="TreeGrafter"/>
</dbReference>
<gene>
    <name evidence="1" type="primary">TPHA0E02750</name>
    <name evidence="1" type="ordered locus">TPHA_0E02750</name>
</gene>
<proteinExistence type="predicted"/>
<dbReference type="GO" id="GO:0000307">
    <property type="term" value="C:cyclin-dependent protein kinase holoenzyme complex"/>
    <property type="evidence" value="ECO:0007669"/>
    <property type="project" value="TreeGrafter"/>
</dbReference>
<dbReference type="eggNOG" id="KOG1674">
    <property type="taxonomic scope" value="Eukaryota"/>
</dbReference>
<evidence type="ECO:0000313" key="2">
    <source>
        <dbReference type="Proteomes" id="UP000005666"/>
    </source>
</evidence>
<dbReference type="GO" id="GO:0016538">
    <property type="term" value="F:cyclin-dependent protein serine/threonine kinase regulator activity"/>
    <property type="evidence" value="ECO:0007669"/>
    <property type="project" value="TreeGrafter"/>
</dbReference>
<dbReference type="GeneID" id="11531432"/>
<dbReference type="PANTHER" id="PTHR15615:SF123">
    <property type="entry name" value="PHO85 CYCLIN-10-RELATED"/>
    <property type="match status" value="1"/>
</dbReference>
<dbReference type="HOGENOM" id="CLU_043984_0_0_1"/>
<dbReference type="GO" id="GO:0019901">
    <property type="term" value="F:protein kinase binding"/>
    <property type="evidence" value="ECO:0007669"/>
    <property type="project" value="InterPro"/>
</dbReference>
<name>G8BTY7_TETPH</name>
<evidence type="ECO:0000313" key="1">
    <source>
        <dbReference type="EMBL" id="CCE63365.1"/>
    </source>
</evidence>
<dbReference type="Gene3D" id="1.10.472.10">
    <property type="entry name" value="Cyclin-like"/>
    <property type="match status" value="1"/>
</dbReference>
<sequence>MYGSEKYDDDLNEVLTSGSAYEISDVDEEFTKLRDLPLKSKIFTKSNNFSQLDEFLESRSNTPMPKKVRFDKEKDANKQDLTLDTDNNTLLSNDFERIDKSNYSTVEKSKIEQETSREISNFVELPIHTKSRESATESIASSNTTRNKHHVEDIIEYASQVNNYLEQNLENIDSFRADIMKSGGIYKPFSNLATENSSVWDSTSNFELSADELDENDKSNSFLFMNNFDRSSTSLPSGLLSSNLSLKLMSRTNNESGFKISSSASLTDFFEENRINNSNNNSNDNLKEYNIHKSDNNKIDIKSNEDNQDNHDDNLNLNFVDSNIYTLENSPTIMGGSQCNNIPEDMILGDSEICEMNVPNFKFLKIGDNSFNEEATSNNYFEDKLLVDYESIFKIRPIDDQNNMDIVPKTSEDSKTSVEEQKCPTINMLTDIIDILLKLTKNNNELHFISPEASKTEVYEQSKEKYDVFKMKSTPTVTYQNFIERIQSKCLFDETIYLGTIVLLQSLFLVREKETNLIKLKYPLEESYVHRLLIASIRVSSKVLQDFVHSHEYISKVFGVSKRLLTKLEVSLLLCIKNEGLMISAERLLASDKISCELKKLIENQ</sequence>
<protein>
    <submittedName>
        <fullName evidence="1">Uncharacterized protein</fullName>
    </submittedName>
</protein>
<dbReference type="RefSeq" id="XP_003685799.1">
    <property type="nucleotide sequence ID" value="XM_003685751.1"/>
</dbReference>
<dbReference type="EMBL" id="HE612860">
    <property type="protein sequence ID" value="CCE63365.1"/>
    <property type="molecule type" value="Genomic_DNA"/>
</dbReference>
<organism evidence="1 2">
    <name type="scientific">Tetrapisispora phaffii (strain ATCC 24235 / CBS 4417 / NBRC 1672 / NRRL Y-8282 / UCD 70-5)</name>
    <name type="common">Yeast</name>
    <name type="synonym">Fabospora phaffii</name>
    <dbReference type="NCBI Taxonomy" id="1071381"/>
    <lineage>
        <taxon>Eukaryota</taxon>
        <taxon>Fungi</taxon>
        <taxon>Dikarya</taxon>
        <taxon>Ascomycota</taxon>
        <taxon>Saccharomycotina</taxon>
        <taxon>Saccharomycetes</taxon>
        <taxon>Saccharomycetales</taxon>
        <taxon>Saccharomycetaceae</taxon>
        <taxon>Tetrapisispora</taxon>
    </lineage>
</organism>